<organism evidence="1 2">
    <name type="scientific">Desulfonema magnum</name>
    <dbReference type="NCBI Taxonomy" id="45655"/>
    <lineage>
        <taxon>Bacteria</taxon>
        <taxon>Pseudomonadati</taxon>
        <taxon>Thermodesulfobacteriota</taxon>
        <taxon>Desulfobacteria</taxon>
        <taxon>Desulfobacterales</taxon>
        <taxon>Desulfococcaceae</taxon>
        <taxon>Desulfonema</taxon>
    </lineage>
</organism>
<protein>
    <submittedName>
        <fullName evidence="1">Uncharacterized protein</fullName>
    </submittedName>
</protein>
<evidence type="ECO:0000313" key="2">
    <source>
        <dbReference type="Proteomes" id="UP000663722"/>
    </source>
</evidence>
<evidence type="ECO:0000313" key="1">
    <source>
        <dbReference type="EMBL" id="QTA87158.1"/>
    </source>
</evidence>
<dbReference type="Proteomes" id="UP000663722">
    <property type="component" value="Chromosome"/>
</dbReference>
<gene>
    <name evidence="1" type="ORF">dnm_031870</name>
</gene>
<dbReference type="AlphaFoldDB" id="A0A975BKM9"/>
<reference evidence="1" key="1">
    <citation type="journal article" date="2021" name="Microb. Physiol.">
        <title>Proteogenomic Insights into the Physiology of Marine, Sulfate-Reducing, Filamentous Desulfonema limicola and Desulfonema magnum.</title>
        <authorList>
            <person name="Schnaars V."/>
            <person name="Wohlbrand L."/>
            <person name="Scheve S."/>
            <person name="Hinrichs C."/>
            <person name="Reinhardt R."/>
            <person name="Rabus R."/>
        </authorList>
    </citation>
    <scope>NUCLEOTIDE SEQUENCE</scope>
    <source>
        <strain evidence="1">4be13</strain>
    </source>
</reference>
<accession>A0A975BKM9</accession>
<dbReference type="EMBL" id="CP061800">
    <property type="protein sequence ID" value="QTA87158.1"/>
    <property type="molecule type" value="Genomic_DNA"/>
</dbReference>
<proteinExistence type="predicted"/>
<keyword evidence="2" id="KW-1185">Reference proteome</keyword>
<sequence length="45" mass="5381">MNSIHKKYCFVNKIFDAVNFFLVMMDLKGGFVFYRLCPTPCYIKH</sequence>
<name>A0A975BKM9_9BACT</name>
<dbReference type="KEGG" id="dmm:dnm_031870"/>